<proteinExistence type="predicted"/>
<dbReference type="Proteomes" id="UP001144323">
    <property type="component" value="Unassembled WGS sequence"/>
</dbReference>
<dbReference type="EMBL" id="BSEC01000008">
    <property type="protein sequence ID" value="GLI96111.1"/>
    <property type="molecule type" value="Genomic_DNA"/>
</dbReference>
<keyword evidence="2" id="KW-1185">Reference proteome</keyword>
<comment type="caution">
    <text evidence="1">The sequence shown here is derived from an EMBL/GenBank/DDBJ whole genome shotgun (WGS) entry which is preliminary data.</text>
</comment>
<accession>A0A9W6LV27</accession>
<sequence>MAQPRLTGLEFSWFTKCQMMASNYAQHWEMVLEPDLGSLIQAVATDARTSFTGPQSMRRVAERLTLVADSLVAASDDRARAADVRREDGRCTEALQYLASQLASTAASVEAWKHASASATETSQAPSA</sequence>
<reference evidence="1" key="1">
    <citation type="journal article" date="2023" name="Int. J. Syst. Evol. Microbiol.">
        <title>Methylocystis iwaonis sp. nov., a type II methane-oxidizing bacterium from surface soil of a rice paddy field in Japan, and emended description of the genus Methylocystis (ex Whittenbury et al. 1970) Bowman et al. 1993.</title>
        <authorList>
            <person name="Kaise H."/>
            <person name="Sawadogo J.B."/>
            <person name="Alam M.S."/>
            <person name="Ueno C."/>
            <person name="Dianou D."/>
            <person name="Shinjo R."/>
            <person name="Asakawa S."/>
        </authorList>
    </citation>
    <scope>NUCLEOTIDE SEQUENCE</scope>
    <source>
        <strain evidence="1">LMG27198</strain>
    </source>
</reference>
<organism evidence="1 2">
    <name type="scientific">Methylocystis echinoides</name>
    <dbReference type="NCBI Taxonomy" id="29468"/>
    <lineage>
        <taxon>Bacteria</taxon>
        <taxon>Pseudomonadati</taxon>
        <taxon>Pseudomonadota</taxon>
        <taxon>Alphaproteobacteria</taxon>
        <taxon>Hyphomicrobiales</taxon>
        <taxon>Methylocystaceae</taxon>
        <taxon>Methylocystis</taxon>
    </lineage>
</organism>
<gene>
    <name evidence="1" type="ORF">LMG27198_51040</name>
</gene>
<dbReference type="AlphaFoldDB" id="A0A9W6LV27"/>
<evidence type="ECO:0000313" key="2">
    <source>
        <dbReference type="Proteomes" id="UP001144323"/>
    </source>
</evidence>
<evidence type="ECO:0000313" key="1">
    <source>
        <dbReference type="EMBL" id="GLI96111.1"/>
    </source>
</evidence>
<name>A0A9W6LV27_9HYPH</name>
<dbReference type="RefSeq" id="WP_146074101.1">
    <property type="nucleotide sequence ID" value="NZ_BSEC01000008.1"/>
</dbReference>
<protein>
    <submittedName>
        <fullName evidence="1">Uncharacterized protein</fullName>
    </submittedName>
</protein>